<name>A0A2I0HY74_PUNGR</name>
<keyword evidence="1" id="KW-0812">Transmembrane</keyword>
<gene>
    <name evidence="2" type="ORF">CRG98_043412</name>
</gene>
<accession>A0A2I0HY74</accession>
<protein>
    <submittedName>
        <fullName evidence="2">Uncharacterized protein</fullName>
    </submittedName>
</protein>
<dbReference type="Proteomes" id="UP000233551">
    <property type="component" value="Unassembled WGS sequence"/>
</dbReference>
<keyword evidence="3" id="KW-1185">Reference proteome</keyword>
<keyword evidence="1" id="KW-1133">Transmembrane helix</keyword>
<evidence type="ECO:0000313" key="3">
    <source>
        <dbReference type="Proteomes" id="UP000233551"/>
    </source>
</evidence>
<reference evidence="2 3" key="1">
    <citation type="submission" date="2017-11" db="EMBL/GenBank/DDBJ databases">
        <title>De-novo sequencing of pomegranate (Punica granatum L.) genome.</title>
        <authorList>
            <person name="Akparov Z."/>
            <person name="Amiraslanov A."/>
            <person name="Hajiyeva S."/>
            <person name="Abbasov M."/>
            <person name="Kaur K."/>
            <person name="Hamwieh A."/>
            <person name="Solovyev V."/>
            <person name="Salamov A."/>
            <person name="Braich B."/>
            <person name="Kosarev P."/>
            <person name="Mahmoud A."/>
            <person name="Hajiyev E."/>
            <person name="Babayeva S."/>
            <person name="Izzatullayeva V."/>
            <person name="Mammadov A."/>
            <person name="Mammadov A."/>
            <person name="Sharifova S."/>
            <person name="Ojaghi J."/>
            <person name="Eynullazada K."/>
            <person name="Bayramov B."/>
            <person name="Abdulazimova A."/>
            <person name="Shahmuradov I."/>
        </authorList>
    </citation>
    <scope>NUCLEOTIDE SEQUENCE [LARGE SCALE GENOMIC DNA]</scope>
    <source>
        <strain evidence="3">cv. AG2017</strain>
        <tissue evidence="2">Leaf</tissue>
    </source>
</reference>
<organism evidence="2 3">
    <name type="scientific">Punica granatum</name>
    <name type="common">Pomegranate</name>
    <dbReference type="NCBI Taxonomy" id="22663"/>
    <lineage>
        <taxon>Eukaryota</taxon>
        <taxon>Viridiplantae</taxon>
        <taxon>Streptophyta</taxon>
        <taxon>Embryophyta</taxon>
        <taxon>Tracheophyta</taxon>
        <taxon>Spermatophyta</taxon>
        <taxon>Magnoliopsida</taxon>
        <taxon>eudicotyledons</taxon>
        <taxon>Gunneridae</taxon>
        <taxon>Pentapetalae</taxon>
        <taxon>rosids</taxon>
        <taxon>malvids</taxon>
        <taxon>Myrtales</taxon>
        <taxon>Lythraceae</taxon>
        <taxon>Punica</taxon>
    </lineage>
</organism>
<keyword evidence="1" id="KW-0472">Membrane</keyword>
<sequence length="219" mass="25041">MAMHQKEAEQYRDFVLIDVAEEYSNLPHKMQDLCVPLLCYVGLLIAAGCILVMSTYFSGAHTLKQLMNYSKQIIMSKLMVIYNDVQKRQVSPFDDLRREHMYVYLVTIIISANKPLQDLCDYDEEQFLLCIIAKYIEGVGSIRKNCGIQGSSLKYLTASCNHPAKWSLGWQCLKLRQMKSLRDSFSVNFNSSVSYMITVLNLLTGSRPQITANDPTSWI</sequence>
<dbReference type="EMBL" id="PGOL01004954">
    <property type="protein sequence ID" value="PKI36216.1"/>
    <property type="molecule type" value="Genomic_DNA"/>
</dbReference>
<dbReference type="AlphaFoldDB" id="A0A2I0HY74"/>
<proteinExistence type="predicted"/>
<comment type="caution">
    <text evidence="2">The sequence shown here is derived from an EMBL/GenBank/DDBJ whole genome shotgun (WGS) entry which is preliminary data.</text>
</comment>
<feature type="transmembrane region" description="Helical" evidence="1">
    <location>
        <begin position="35"/>
        <end position="57"/>
    </location>
</feature>
<evidence type="ECO:0000256" key="1">
    <source>
        <dbReference type="SAM" id="Phobius"/>
    </source>
</evidence>
<evidence type="ECO:0000313" key="2">
    <source>
        <dbReference type="EMBL" id="PKI36216.1"/>
    </source>
</evidence>